<accession>A0A0K9H0I0</accession>
<feature type="transmembrane region" description="Helical" evidence="6">
    <location>
        <begin position="433"/>
        <end position="451"/>
    </location>
</feature>
<keyword evidence="5 6" id="KW-0472">Membrane</keyword>
<dbReference type="InterPro" id="IPR004923">
    <property type="entry name" value="FTR1/Fip1/EfeU"/>
</dbReference>
<dbReference type="STRING" id="1679170.AC625_21325"/>
<comment type="subcellular location">
    <subcellularLocation>
        <location evidence="1">Membrane</location>
        <topology evidence="1">Multi-pass membrane protein</topology>
    </subcellularLocation>
</comment>
<evidence type="ECO:0000256" key="4">
    <source>
        <dbReference type="ARBA" id="ARBA00022989"/>
    </source>
</evidence>
<evidence type="ECO:0000256" key="6">
    <source>
        <dbReference type="SAM" id="Phobius"/>
    </source>
</evidence>
<proteinExistence type="inferred from homology"/>
<reference evidence="9" key="1">
    <citation type="submission" date="2015-07" db="EMBL/GenBank/DDBJ databases">
        <title>Genome sequencing project for genomic taxonomy and phylogenomics of Bacillus-like bacteria.</title>
        <authorList>
            <person name="Liu B."/>
            <person name="Wang J."/>
            <person name="Zhu Y."/>
            <person name="Liu G."/>
            <person name="Chen Q."/>
            <person name="Chen Z."/>
            <person name="Lan J."/>
            <person name="Che J."/>
            <person name="Ge C."/>
            <person name="Shi H."/>
            <person name="Pan Z."/>
            <person name="Liu X."/>
        </authorList>
    </citation>
    <scope>NUCLEOTIDE SEQUENCE [LARGE SCALE GENOMIC DNA]</scope>
    <source>
        <strain evidence="9">FJAT-27997</strain>
    </source>
</reference>
<name>A0A0K9H0I0_9BACI</name>
<evidence type="ECO:0000313" key="9">
    <source>
        <dbReference type="Proteomes" id="UP000037146"/>
    </source>
</evidence>
<feature type="transmembrane region" description="Helical" evidence="6">
    <location>
        <begin position="359"/>
        <end position="381"/>
    </location>
</feature>
<organism evidence="8 9">
    <name type="scientific">Peribacillus loiseleuriae</name>
    <dbReference type="NCBI Taxonomy" id="1679170"/>
    <lineage>
        <taxon>Bacteria</taxon>
        <taxon>Bacillati</taxon>
        <taxon>Bacillota</taxon>
        <taxon>Bacilli</taxon>
        <taxon>Bacillales</taxon>
        <taxon>Bacillaceae</taxon>
        <taxon>Peribacillus</taxon>
    </lineage>
</organism>
<keyword evidence="7" id="KW-0732">Signal</keyword>
<evidence type="ECO:0008006" key="10">
    <source>
        <dbReference type="Google" id="ProtNLM"/>
    </source>
</evidence>
<feature type="transmembrane region" description="Helical" evidence="6">
    <location>
        <begin position="504"/>
        <end position="526"/>
    </location>
</feature>
<dbReference type="GO" id="GO:0033573">
    <property type="term" value="C:high-affinity iron permease complex"/>
    <property type="evidence" value="ECO:0007669"/>
    <property type="project" value="InterPro"/>
</dbReference>
<feature type="transmembrane region" description="Helical" evidence="6">
    <location>
        <begin position="393"/>
        <end position="413"/>
    </location>
</feature>
<comment type="similarity">
    <text evidence="2">Belongs to the oxidase-dependent Fe transporter (OFeT) (TC 9.A.10.1) family.</text>
</comment>
<gene>
    <name evidence="8" type="ORF">AC625_21325</name>
</gene>
<dbReference type="PANTHER" id="PTHR31632:SF2">
    <property type="entry name" value="PLASMA MEMBRANE IRON PERMEASE"/>
    <property type="match status" value="1"/>
</dbReference>
<dbReference type="OrthoDB" id="8215804at2"/>
<sequence length="581" mass="65411">MRSVTFQKCWILLFIVLLSFVKTPSILAAENHDELFISIGDALMDTKDAKWESVRDSMKQFEQEWNSIKKSDSIFAEKVDTQLTTVNSTLKHKDQQAVNQALSDLSKAVQEYDTEQNPVNNEKEKEKVKQLLPIVENMRKTVETGNFTKAKEEYKAFLFEWNSNELIVRNESVVSYGEIEKQSAFLRIAITQDPPNQQKALSALSDLKMAISNFLSGNVQKKSTDTYKLNDGLHLLSSAEKKIQDQEFNGAISDLNEFLTIWPMIEGEVRTKNNQLYNDIEMNVPMIISIISSKEIDTNKAESMTNDLIDRIGLVMENTSYSAWDAALILLREGLEALLIIATLVAFLKTTNQANKQKWVWGGVAAGVLASGIIAIIINIIFSKITAASSREYIEGITGIVAVLMMLTVGAWLHNKTNIRNWNQYLDRQMKQAIATGSLFSFSLISFLSIFREGAETIIFYAGMAPEMSMSQLLLGIVSALLLLIVIGYIIIRYSVKIPIRLFFIIATLLIYFFAFKILGVSIHALQISNVIPTNPIKSFVFIQSIGIYPTFETIIPQAILLVFIIAAAIWVKKHNRVKAM</sequence>
<evidence type="ECO:0000256" key="5">
    <source>
        <dbReference type="ARBA" id="ARBA00023136"/>
    </source>
</evidence>
<protein>
    <recommendedName>
        <fullName evidence="10">Transporter</fullName>
    </recommendedName>
</protein>
<feature type="signal peptide" evidence="7">
    <location>
        <begin position="1"/>
        <end position="28"/>
    </location>
</feature>
<feature type="chain" id="PRO_5005524748" description="Transporter" evidence="7">
    <location>
        <begin position="29"/>
        <end position="581"/>
    </location>
</feature>
<comment type="caution">
    <text evidence="8">The sequence shown here is derived from an EMBL/GenBank/DDBJ whole genome shotgun (WGS) entry which is preliminary data.</text>
</comment>
<dbReference type="PATRIC" id="fig|1679170.3.peg.4810"/>
<dbReference type="Proteomes" id="UP000037146">
    <property type="component" value="Unassembled WGS sequence"/>
</dbReference>
<feature type="transmembrane region" description="Helical" evidence="6">
    <location>
        <begin position="471"/>
        <end position="492"/>
    </location>
</feature>
<dbReference type="Pfam" id="PF03239">
    <property type="entry name" value="FTR1"/>
    <property type="match status" value="1"/>
</dbReference>
<dbReference type="PANTHER" id="PTHR31632">
    <property type="entry name" value="IRON TRANSPORTER FTH1"/>
    <property type="match status" value="1"/>
</dbReference>
<dbReference type="GO" id="GO:0015093">
    <property type="term" value="F:ferrous iron transmembrane transporter activity"/>
    <property type="evidence" value="ECO:0007669"/>
    <property type="project" value="TreeGrafter"/>
</dbReference>
<keyword evidence="9" id="KW-1185">Reference proteome</keyword>
<dbReference type="EMBL" id="LFZW01000001">
    <property type="protein sequence ID" value="KMY52459.1"/>
    <property type="molecule type" value="Genomic_DNA"/>
</dbReference>
<keyword evidence="4 6" id="KW-1133">Transmembrane helix</keyword>
<dbReference type="RefSeq" id="WP_049683861.1">
    <property type="nucleotide sequence ID" value="NZ_LFZW01000001.1"/>
</dbReference>
<keyword evidence="3 6" id="KW-0812">Transmembrane</keyword>
<evidence type="ECO:0000256" key="2">
    <source>
        <dbReference type="ARBA" id="ARBA00008333"/>
    </source>
</evidence>
<feature type="transmembrane region" description="Helical" evidence="6">
    <location>
        <begin position="326"/>
        <end position="347"/>
    </location>
</feature>
<evidence type="ECO:0000256" key="3">
    <source>
        <dbReference type="ARBA" id="ARBA00022692"/>
    </source>
</evidence>
<evidence type="ECO:0000256" key="1">
    <source>
        <dbReference type="ARBA" id="ARBA00004141"/>
    </source>
</evidence>
<evidence type="ECO:0000256" key="7">
    <source>
        <dbReference type="SAM" id="SignalP"/>
    </source>
</evidence>
<dbReference type="AlphaFoldDB" id="A0A0K9H0I0"/>
<evidence type="ECO:0000313" key="8">
    <source>
        <dbReference type="EMBL" id="KMY52459.1"/>
    </source>
</evidence>
<feature type="transmembrane region" description="Helical" evidence="6">
    <location>
        <begin position="546"/>
        <end position="572"/>
    </location>
</feature>